<proteinExistence type="predicted"/>
<organism evidence="1 2">
    <name type="scientific">Streptomyces turgidiscabies (strain Car8)</name>
    <dbReference type="NCBI Taxonomy" id="698760"/>
    <lineage>
        <taxon>Bacteria</taxon>
        <taxon>Bacillati</taxon>
        <taxon>Actinomycetota</taxon>
        <taxon>Actinomycetes</taxon>
        <taxon>Kitasatosporales</taxon>
        <taxon>Streptomycetaceae</taxon>
        <taxon>Streptomyces</taxon>
    </lineage>
</organism>
<gene>
    <name evidence="1" type="ORF">STRTUCAR8_10220</name>
</gene>
<dbReference type="EMBL" id="AEJB01000361">
    <property type="protein sequence ID" value="ELP66206.1"/>
    <property type="molecule type" value="Genomic_DNA"/>
</dbReference>
<accession>L7F5C9</accession>
<name>L7F5C9_STRT8</name>
<reference evidence="1 2" key="1">
    <citation type="journal article" date="2011" name="Plasmid">
        <title>Streptomyces turgidiscabies Car8 contains a modular pathogenicity island that shares virulence genes with other actinobacterial plant pathogens.</title>
        <authorList>
            <person name="Huguet-Tapia J.C."/>
            <person name="Badger J.H."/>
            <person name="Loria R."/>
            <person name="Pettis G.S."/>
        </authorList>
    </citation>
    <scope>NUCLEOTIDE SEQUENCE [LARGE SCALE GENOMIC DNA]</scope>
    <source>
        <strain evidence="1 2">Car8</strain>
    </source>
</reference>
<comment type="caution">
    <text evidence="1">The sequence shown here is derived from an EMBL/GenBank/DDBJ whole genome shotgun (WGS) entry which is preliminary data.</text>
</comment>
<sequence length="50" mass="5608">MIEFLPAMSGKPIGLVIERNVILTLRHPSALFQRLRHHPTRESTDVTNGG</sequence>
<evidence type="ECO:0000313" key="1">
    <source>
        <dbReference type="EMBL" id="ELP66206.1"/>
    </source>
</evidence>
<dbReference type="Proteomes" id="UP000010931">
    <property type="component" value="Unassembled WGS sequence"/>
</dbReference>
<dbReference type="AlphaFoldDB" id="L7F5C9"/>
<keyword evidence="2" id="KW-1185">Reference proteome</keyword>
<evidence type="ECO:0000313" key="2">
    <source>
        <dbReference type="Proteomes" id="UP000010931"/>
    </source>
</evidence>
<protein>
    <submittedName>
        <fullName evidence="1">Uncharacterized protein</fullName>
    </submittedName>
</protein>